<name>A0A9W6VQX1_9ACTN</name>
<comment type="cofactor">
    <cofactor evidence="1 4">
        <name>pyridoxal 5'-phosphate</name>
        <dbReference type="ChEBI" id="CHEBI:597326"/>
    </cofactor>
</comment>
<gene>
    <name evidence="5" type="primary">metB</name>
    <name evidence="5" type="ORF">Airi01_041740</name>
</gene>
<protein>
    <submittedName>
        <fullName evidence="5">Cystathionine gamma-synthase</fullName>
    </submittedName>
</protein>
<evidence type="ECO:0000256" key="2">
    <source>
        <dbReference type="ARBA" id="ARBA00009077"/>
    </source>
</evidence>
<sequence length="304" mass="32504">MAFASGQAAIAALIEPLRVGAMVTVPADAYLGTRGLLRDLENRGRVRLQPVEVTDTSAVLATLASTELLWLESPTNPMLGVIEFRPILAAASKAGVTTVVDNTFATPLLQQPLAWGADAVLHSATKYIGGHSDLLLGAVITADEDRRASLLTHRTLHGAIPGVMETYLALRGLRTLPLRFAQQQRTAQELAERLTGHPAVTSVRYPGLSSDPNHDRARAQMSGFGAIISFEVADAEIADRLTGALELIVGGTSLGGVETTIDRRRRWPGEEAVPAGLLRLSVGLEHPEDLWEDLQHALDTAARP</sequence>
<dbReference type="GO" id="GO:0005737">
    <property type="term" value="C:cytoplasm"/>
    <property type="evidence" value="ECO:0007669"/>
    <property type="project" value="TreeGrafter"/>
</dbReference>
<dbReference type="GO" id="GO:0019343">
    <property type="term" value="P:cysteine biosynthetic process via cystathionine"/>
    <property type="evidence" value="ECO:0007669"/>
    <property type="project" value="TreeGrafter"/>
</dbReference>
<evidence type="ECO:0000313" key="5">
    <source>
        <dbReference type="EMBL" id="GLY75907.1"/>
    </source>
</evidence>
<reference evidence="5" key="1">
    <citation type="submission" date="2023-03" db="EMBL/GenBank/DDBJ databases">
        <title>Actinoallomurus iriomotensis NBRC 103681.</title>
        <authorList>
            <person name="Ichikawa N."/>
            <person name="Sato H."/>
            <person name="Tonouchi N."/>
        </authorList>
    </citation>
    <scope>NUCLEOTIDE SEQUENCE</scope>
    <source>
        <strain evidence="5">NBRC 103681</strain>
    </source>
</reference>
<dbReference type="InterPro" id="IPR000277">
    <property type="entry name" value="Cys/Met-Metab_PyrdxlP-dep_enz"/>
</dbReference>
<dbReference type="GO" id="GO:0003962">
    <property type="term" value="F:cystathionine gamma-synthase activity"/>
    <property type="evidence" value="ECO:0007669"/>
    <property type="project" value="TreeGrafter"/>
</dbReference>
<dbReference type="PANTHER" id="PTHR11808">
    <property type="entry name" value="TRANS-SULFURATION ENZYME FAMILY MEMBER"/>
    <property type="match status" value="1"/>
</dbReference>
<keyword evidence="3 4" id="KW-0663">Pyridoxal phosphate</keyword>
<dbReference type="GO" id="GO:0019346">
    <property type="term" value="P:transsulfuration"/>
    <property type="evidence" value="ECO:0007669"/>
    <property type="project" value="InterPro"/>
</dbReference>
<accession>A0A9W6VQX1</accession>
<dbReference type="InterPro" id="IPR015421">
    <property type="entry name" value="PyrdxlP-dep_Trfase_major"/>
</dbReference>
<dbReference type="Gene3D" id="3.40.640.10">
    <property type="entry name" value="Type I PLP-dependent aspartate aminotransferase-like (Major domain)"/>
    <property type="match status" value="1"/>
</dbReference>
<proteinExistence type="inferred from homology"/>
<dbReference type="AlphaFoldDB" id="A0A9W6VQX1"/>
<dbReference type="GO" id="GO:0004123">
    <property type="term" value="F:cystathionine gamma-lyase activity"/>
    <property type="evidence" value="ECO:0007669"/>
    <property type="project" value="TreeGrafter"/>
</dbReference>
<dbReference type="InterPro" id="IPR015422">
    <property type="entry name" value="PyrdxlP-dep_Trfase_small"/>
</dbReference>
<dbReference type="GO" id="GO:0030170">
    <property type="term" value="F:pyridoxal phosphate binding"/>
    <property type="evidence" value="ECO:0007669"/>
    <property type="project" value="InterPro"/>
</dbReference>
<dbReference type="Pfam" id="PF01053">
    <property type="entry name" value="Cys_Met_Meta_PP"/>
    <property type="match status" value="1"/>
</dbReference>
<comment type="caution">
    <text evidence="5">The sequence shown here is derived from an EMBL/GenBank/DDBJ whole genome shotgun (WGS) entry which is preliminary data.</text>
</comment>
<evidence type="ECO:0000256" key="3">
    <source>
        <dbReference type="ARBA" id="ARBA00022898"/>
    </source>
</evidence>
<dbReference type="PANTHER" id="PTHR11808:SF15">
    <property type="entry name" value="CYSTATHIONINE GAMMA-LYASE"/>
    <property type="match status" value="1"/>
</dbReference>
<comment type="similarity">
    <text evidence="2 4">Belongs to the trans-sulfuration enzymes family.</text>
</comment>
<evidence type="ECO:0000313" key="6">
    <source>
        <dbReference type="Proteomes" id="UP001165135"/>
    </source>
</evidence>
<dbReference type="SUPFAM" id="SSF53383">
    <property type="entry name" value="PLP-dependent transferases"/>
    <property type="match status" value="1"/>
</dbReference>
<dbReference type="Proteomes" id="UP001165135">
    <property type="component" value="Unassembled WGS sequence"/>
</dbReference>
<dbReference type="InterPro" id="IPR015424">
    <property type="entry name" value="PyrdxlP-dep_Trfase"/>
</dbReference>
<evidence type="ECO:0000256" key="1">
    <source>
        <dbReference type="ARBA" id="ARBA00001933"/>
    </source>
</evidence>
<evidence type="ECO:0000256" key="4">
    <source>
        <dbReference type="RuleBase" id="RU362118"/>
    </source>
</evidence>
<dbReference type="Gene3D" id="3.90.1150.10">
    <property type="entry name" value="Aspartate Aminotransferase, domain 1"/>
    <property type="match status" value="1"/>
</dbReference>
<dbReference type="EMBL" id="BSTJ01000004">
    <property type="protein sequence ID" value="GLY75907.1"/>
    <property type="molecule type" value="Genomic_DNA"/>
</dbReference>
<organism evidence="5 6">
    <name type="scientific">Actinoallomurus iriomotensis</name>
    <dbReference type="NCBI Taxonomy" id="478107"/>
    <lineage>
        <taxon>Bacteria</taxon>
        <taxon>Bacillati</taxon>
        <taxon>Actinomycetota</taxon>
        <taxon>Actinomycetes</taxon>
        <taxon>Streptosporangiales</taxon>
        <taxon>Thermomonosporaceae</taxon>
        <taxon>Actinoallomurus</taxon>
    </lineage>
</organism>